<keyword evidence="10" id="KW-0804">Transcription</keyword>
<feature type="domain" description="BZIP" evidence="17">
    <location>
        <begin position="284"/>
        <end position="347"/>
    </location>
</feature>
<keyword evidence="5" id="KW-1017">Isopeptide bond</keyword>
<keyword evidence="7" id="KW-0805">Transcription regulation</keyword>
<comment type="caution">
    <text evidence="18">The sequence shown here is derived from an EMBL/GenBank/DDBJ whole genome shotgun (WGS) entry which is preliminary data.</text>
</comment>
<keyword evidence="4" id="KW-0963">Cytoplasm</keyword>
<dbReference type="InterPro" id="IPR004827">
    <property type="entry name" value="bZIP"/>
</dbReference>
<keyword evidence="6" id="KW-0832">Ubl conjugation</keyword>
<evidence type="ECO:0000256" key="12">
    <source>
        <dbReference type="ARBA" id="ARBA00055281"/>
    </source>
</evidence>
<name>A0A553NEG9_TIGCA</name>
<dbReference type="InterPro" id="IPR008917">
    <property type="entry name" value="TF_DNA-bd_sf"/>
</dbReference>
<proteinExistence type="predicted"/>
<evidence type="ECO:0000256" key="14">
    <source>
        <dbReference type="ARBA" id="ARBA00071773"/>
    </source>
</evidence>
<dbReference type="GO" id="GO:0005634">
    <property type="term" value="C:nucleus"/>
    <property type="evidence" value="ECO:0007669"/>
    <property type="project" value="UniProtKB-SubCell"/>
</dbReference>
<evidence type="ECO:0000256" key="16">
    <source>
        <dbReference type="SAM" id="MobiDB-lite"/>
    </source>
</evidence>
<keyword evidence="9" id="KW-0010">Activator</keyword>
<dbReference type="InterPro" id="IPR046347">
    <property type="entry name" value="bZIP_sf"/>
</dbReference>
<comment type="subunit">
    <text evidence="13">Interacts with FIZ1; this interaction represses transactivation. Interacts (via the leucine-zipper domain) with CRX.</text>
</comment>
<keyword evidence="3" id="KW-0217">Developmental protein</keyword>
<sequence>MESGQAILSVPPTANSYNDQYFIENMVLDSPMHLPAYSTQSSTGPDPESTGSILLNLEDFKTLDIENLNFHNFHFQIQAPPQINPNVDPVAPMGLDRLNDSDIYNDTIPVPNPMESLHLLNDGLSSIVCEQIVSSSQPSLTPYTYSPSHVVNNALPCAASSAQSCPTSVVPLNLVQLDPVVPPPPPPSIPLTASHVVREEISLESDSPFFLSENNDNNNAPPPSITENNFASPGQERLDKSDARVSSSDDSREELTIEEEHLMSLSVRELNKKLRGLPRSEVLRLKQKRRTLKNRGYAQICRSKRQVQRVDLESTTMELKKTLEHLRSQLHVVEFERDKLKDELAKLRASFSS</sequence>
<evidence type="ECO:0000256" key="3">
    <source>
        <dbReference type="ARBA" id="ARBA00022473"/>
    </source>
</evidence>
<dbReference type="GO" id="GO:0045944">
    <property type="term" value="P:positive regulation of transcription by RNA polymerase II"/>
    <property type="evidence" value="ECO:0007669"/>
    <property type="project" value="UniProtKB-ARBA"/>
</dbReference>
<dbReference type="SMART" id="SM00338">
    <property type="entry name" value="BRLZ"/>
    <property type="match status" value="1"/>
</dbReference>
<evidence type="ECO:0000256" key="11">
    <source>
        <dbReference type="ARBA" id="ARBA00023242"/>
    </source>
</evidence>
<dbReference type="EMBL" id="VCGU01000458">
    <property type="protein sequence ID" value="TRY63842.1"/>
    <property type="molecule type" value="Genomic_DNA"/>
</dbReference>
<comment type="function">
    <text evidence="12">Acts as a transcriptional activator which regulates the expression of several rod-specific genes, including RHO and PDE6B. Also functions as a transcriptional coactivator, stimulating transcription mediated by the transcription factor CRX and NR2E3. Binds to the rhodopsin promoter in a sequence-specific manner.</text>
</comment>
<evidence type="ECO:0000313" key="18">
    <source>
        <dbReference type="EMBL" id="TRY63842.1"/>
    </source>
</evidence>
<evidence type="ECO:0000256" key="15">
    <source>
        <dbReference type="SAM" id="Coils"/>
    </source>
</evidence>
<dbReference type="InterPro" id="IPR024874">
    <property type="entry name" value="Transcription_factor_Maf_fam"/>
</dbReference>
<dbReference type="GO" id="GO:0000978">
    <property type="term" value="F:RNA polymerase II cis-regulatory region sequence-specific DNA binding"/>
    <property type="evidence" value="ECO:0007669"/>
    <property type="project" value="TreeGrafter"/>
</dbReference>
<dbReference type="Gene3D" id="1.20.5.170">
    <property type="match status" value="1"/>
</dbReference>
<feature type="region of interest" description="Disordered" evidence="16">
    <location>
        <begin position="208"/>
        <end position="254"/>
    </location>
</feature>
<dbReference type="FunFam" id="1.20.5.170:FF:000071">
    <property type="entry name" value="Neural retina-specific leucine zipper protein"/>
    <property type="match status" value="1"/>
</dbReference>
<protein>
    <recommendedName>
        <fullName evidence="14">Neural retina-specific leucine zipper protein</fullName>
    </recommendedName>
</protein>
<dbReference type="STRING" id="6832.A0A553NEG9"/>
<dbReference type="Proteomes" id="UP000318571">
    <property type="component" value="Chromosome 10"/>
</dbReference>
<feature type="coiled-coil region" evidence="15">
    <location>
        <begin position="309"/>
        <end position="350"/>
    </location>
</feature>
<gene>
    <name evidence="18" type="ORF">TCAL_00371</name>
</gene>
<dbReference type="Pfam" id="PF03131">
    <property type="entry name" value="bZIP_Maf"/>
    <property type="match status" value="1"/>
</dbReference>
<feature type="compositionally biased region" description="Basic and acidic residues" evidence="16">
    <location>
        <begin position="236"/>
        <end position="254"/>
    </location>
</feature>
<dbReference type="PROSITE" id="PS50217">
    <property type="entry name" value="BZIP"/>
    <property type="match status" value="1"/>
</dbReference>
<dbReference type="CDD" id="cd14718">
    <property type="entry name" value="bZIP_Maf_large"/>
    <property type="match status" value="1"/>
</dbReference>
<dbReference type="SUPFAM" id="SSF47454">
    <property type="entry name" value="A DNA-binding domain in eukaryotic transcription factors"/>
    <property type="match status" value="1"/>
</dbReference>
<dbReference type="InterPro" id="IPR004826">
    <property type="entry name" value="bZIP_Maf"/>
</dbReference>
<evidence type="ECO:0000256" key="4">
    <source>
        <dbReference type="ARBA" id="ARBA00022490"/>
    </source>
</evidence>
<evidence type="ECO:0000256" key="5">
    <source>
        <dbReference type="ARBA" id="ARBA00022499"/>
    </source>
</evidence>
<evidence type="ECO:0000256" key="2">
    <source>
        <dbReference type="ARBA" id="ARBA00004496"/>
    </source>
</evidence>
<evidence type="ECO:0000256" key="6">
    <source>
        <dbReference type="ARBA" id="ARBA00022843"/>
    </source>
</evidence>
<organism evidence="18 19">
    <name type="scientific">Tigriopus californicus</name>
    <name type="common">Marine copepod</name>
    <dbReference type="NCBI Taxonomy" id="6832"/>
    <lineage>
        <taxon>Eukaryota</taxon>
        <taxon>Metazoa</taxon>
        <taxon>Ecdysozoa</taxon>
        <taxon>Arthropoda</taxon>
        <taxon>Crustacea</taxon>
        <taxon>Multicrustacea</taxon>
        <taxon>Hexanauplia</taxon>
        <taxon>Copepoda</taxon>
        <taxon>Harpacticoida</taxon>
        <taxon>Harpacticidae</taxon>
        <taxon>Tigriopus</taxon>
    </lineage>
</organism>
<evidence type="ECO:0000313" key="19">
    <source>
        <dbReference type="Proteomes" id="UP000318571"/>
    </source>
</evidence>
<feature type="compositionally biased region" description="Polar residues" evidence="16">
    <location>
        <begin position="212"/>
        <end position="232"/>
    </location>
</feature>
<dbReference type="PANTHER" id="PTHR10129:SF44">
    <property type="entry name" value="TRAFFIC JAM, ISOFORM C"/>
    <property type="match status" value="1"/>
</dbReference>
<keyword evidence="11" id="KW-0539">Nucleus</keyword>
<keyword evidence="8" id="KW-0238">DNA-binding</keyword>
<evidence type="ECO:0000256" key="7">
    <source>
        <dbReference type="ARBA" id="ARBA00023015"/>
    </source>
</evidence>
<comment type="subcellular location">
    <subcellularLocation>
        <location evidence="2">Cytoplasm</location>
    </subcellularLocation>
    <subcellularLocation>
        <location evidence="1">Nucleus</location>
    </subcellularLocation>
</comment>
<accession>A0A553NEG9</accession>
<evidence type="ECO:0000259" key="17">
    <source>
        <dbReference type="PROSITE" id="PS50217"/>
    </source>
</evidence>
<keyword evidence="19" id="KW-1185">Reference proteome</keyword>
<reference evidence="18 19" key="1">
    <citation type="journal article" date="2018" name="Nat. Ecol. Evol.">
        <title>Genomic signatures of mitonuclear coevolution across populations of Tigriopus californicus.</title>
        <authorList>
            <person name="Barreto F.S."/>
            <person name="Watson E.T."/>
            <person name="Lima T.G."/>
            <person name="Willett C.S."/>
            <person name="Edmands S."/>
            <person name="Li W."/>
            <person name="Burton R.S."/>
        </authorList>
    </citation>
    <scope>NUCLEOTIDE SEQUENCE [LARGE SCALE GENOMIC DNA]</scope>
    <source>
        <strain evidence="18 19">San Diego</strain>
    </source>
</reference>
<evidence type="ECO:0000256" key="9">
    <source>
        <dbReference type="ARBA" id="ARBA00023159"/>
    </source>
</evidence>
<dbReference type="GO" id="GO:0005737">
    <property type="term" value="C:cytoplasm"/>
    <property type="evidence" value="ECO:0007669"/>
    <property type="project" value="UniProtKB-SubCell"/>
</dbReference>
<dbReference type="AlphaFoldDB" id="A0A553NEG9"/>
<evidence type="ECO:0000256" key="8">
    <source>
        <dbReference type="ARBA" id="ARBA00023125"/>
    </source>
</evidence>
<evidence type="ECO:0000256" key="10">
    <source>
        <dbReference type="ARBA" id="ARBA00023163"/>
    </source>
</evidence>
<evidence type="ECO:0000256" key="13">
    <source>
        <dbReference type="ARBA" id="ARBA00066263"/>
    </source>
</evidence>
<dbReference type="GO" id="GO:0000981">
    <property type="term" value="F:DNA-binding transcription factor activity, RNA polymerase II-specific"/>
    <property type="evidence" value="ECO:0007669"/>
    <property type="project" value="TreeGrafter"/>
</dbReference>
<dbReference type="SUPFAM" id="SSF57959">
    <property type="entry name" value="Leucine zipper domain"/>
    <property type="match status" value="1"/>
</dbReference>
<evidence type="ECO:0000256" key="1">
    <source>
        <dbReference type="ARBA" id="ARBA00004123"/>
    </source>
</evidence>
<keyword evidence="15" id="KW-0175">Coiled coil</keyword>
<dbReference type="PANTHER" id="PTHR10129">
    <property type="entry name" value="TRANSCRIPTION FACTOR MAF"/>
    <property type="match status" value="1"/>
</dbReference>